<gene>
    <name evidence="1" type="ORF">D9613_008155</name>
</gene>
<dbReference type="EMBL" id="JAACJL010000045">
    <property type="protein sequence ID" value="KAF4613887.1"/>
    <property type="molecule type" value="Genomic_DNA"/>
</dbReference>
<reference evidence="1 2" key="1">
    <citation type="submission" date="2019-12" db="EMBL/GenBank/DDBJ databases">
        <authorList>
            <person name="Floudas D."/>
            <person name="Bentzer J."/>
            <person name="Ahren D."/>
            <person name="Johansson T."/>
            <person name="Persson P."/>
            <person name="Tunlid A."/>
        </authorList>
    </citation>
    <scope>NUCLEOTIDE SEQUENCE [LARGE SCALE GENOMIC DNA]</scope>
    <source>
        <strain evidence="1 2">CBS 102.39</strain>
    </source>
</reference>
<comment type="caution">
    <text evidence="1">The sequence shown here is derived from an EMBL/GenBank/DDBJ whole genome shotgun (WGS) entry which is preliminary data.</text>
</comment>
<dbReference type="Proteomes" id="UP000521872">
    <property type="component" value="Unassembled WGS sequence"/>
</dbReference>
<dbReference type="SUPFAM" id="SSF52047">
    <property type="entry name" value="RNI-like"/>
    <property type="match status" value="1"/>
</dbReference>
<evidence type="ECO:0000313" key="2">
    <source>
        <dbReference type="Proteomes" id="UP000521872"/>
    </source>
</evidence>
<protein>
    <submittedName>
        <fullName evidence="1">Uncharacterized protein</fullName>
    </submittedName>
</protein>
<evidence type="ECO:0000313" key="1">
    <source>
        <dbReference type="EMBL" id="KAF4613887.1"/>
    </source>
</evidence>
<name>A0A8H4VLE6_9AGAR</name>
<organism evidence="1 2">
    <name type="scientific">Agrocybe pediades</name>
    <dbReference type="NCBI Taxonomy" id="84607"/>
    <lineage>
        <taxon>Eukaryota</taxon>
        <taxon>Fungi</taxon>
        <taxon>Dikarya</taxon>
        <taxon>Basidiomycota</taxon>
        <taxon>Agaricomycotina</taxon>
        <taxon>Agaricomycetes</taxon>
        <taxon>Agaricomycetidae</taxon>
        <taxon>Agaricales</taxon>
        <taxon>Agaricineae</taxon>
        <taxon>Strophariaceae</taxon>
        <taxon>Agrocybe</taxon>
    </lineage>
</organism>
<accession>A0A8H4VLE6</accession>
<proteinExistence type="predicted"/>
<dbReference type="AlphaFoldDB" id="A0A8H4VLE6"/>
<keyword evidence="2" id="KW-1185">Reference proteome</keyword>
<sequence length="412" mass="46833">MSFLQELLDMIIDEASKISGKEESTRALTSLSLVSRAFRERAHSHLFASITFDGSAQAMEAAQHFLGLLEADHDTDTVGLASKISSFACTIPDWSDVGPLVIILNKLFIAEGRPCSLYLSFLRGCSWLSLPGNLAQEIFQVCHRPRLATLSIYFLYDIPRNFLRHSFVKRLSMDHVSTSNSQLPEFWFAEMAGQGHCEIVALEYLETSVDNSILPLLTTSQQFDPKTVFSSLQELHFYDLFNNMDSTPQLTEILLGCHGQLRILKIWIAQIHYDLNLLPIQNLRNLRTLAITVKIHSFTPLSDIVEFLERVEHPPSLHTIELGFVASLPDFTLPVDDKDILDAFQKQGSKALDELFTQQRFHQVRHLALKCELIGCNRLRSPEEFECLLLSRFPRIASREHLAFSVHVKCIY</sequence>